<sequence>MDASRVSSAKWRANNWSLDERRGFIDFASIRLIAIFAHNSAYASHRFQVKIVLVILFIATTTIKCTIASRQLRRYDAATLLRCYDATTLRCYGRAISSNDCYRRERGATRQRWLLTSAAGQLRRIRCAKLSFAHD</sequence>
<keyword evidence="2" id="KW-1185">Reference proteome</keyword>
<evidence type="ECO:0000313" key="1">
    <source>
        <dbReference type="EMBL" id="CAH0729093.1"/>
    </source>
</evidence>
<organism evidence="1 2">
    <name type="scientific">Brenthis ino</name>
    <name type="common">lesser marbled fritillary</name>
    <dbReference type="NCBI Taxonomy" id="405034"/>
    <lineage>
        <taxon>Eukaryota</taxon>
        <taxon>Metazoa</taxon>
        <taxon>Ecdysozoa</taxon>
        <taxon>Arthropoda</taxon>
        <taxon>Hexapoda</taxon>
        <taxon>Insecta</taxon>
        <taxon>Pterygota</taxon>
        <taxon>Neoptera</taxon>
        <taxon>Endopterygota</taxon>
        <taxon>Lepidoptera</taxon>
        <taxon>Glossata</taxon>
        <taxon>Ditrysia</taxon>
        <taxon>Papilionoidea</taxon>
        <taxon>Nymphalidae</taxon>
        <taxon>Heliconiinae</taxon>
        <taxon>Argynnini</taxon>
        <taxon>Brenthis</taxon>
    </lineage>
</organism>
<accession>A0A8J9UZT3</accession>
<protein>
    <submittedName>
        <fullName evidence="1">Uncharacterized protein</fullName>
    </submittedName>
</protein>
<evidence type="ECO:0000313" key="2">
    <source>
        <dbReference type="Proteomes" id="UP000838878"/>
    </source>
</evidence>
<dbReference type="Proteomes" id="UP000838878">
    <property type="component" value="Chromosome 8"/>
</dbReference>
<dbReference type="EMBL" id="OV170228">
    <property type="protein sequence ID" value="CAH0729093.1"/>
    <property type="molecule type" value="Genomic_DNA"/>
</dbReference>
<feature type="non-terminal residue" evidence="1">
    <location>
        <position position="135"/>
    </location>
</feature>
<proteinExistence type="predicted"/>
<dbReference type="AlphaFoldDB" id="A0A8J9UZT3"/>
<name>A0A8J9UZT3_9NEOP</name>
<reference evidence="1" key="1">
    <citation type="submission" date="2021-12" db="EMBL/GenBank/DDBJ databases">
        <authorList>
            <person name="Martin H S."/>
        </authorList>
    </citation>
    <scope>NUCLEOTIDE SEQUENCE</scope>
</reference>
<gene>
    <name evidence="1" type="ORF">BINO364_LOCUS14243</name>
</gene>